<organism evidence="1 2">
    <name type="scientific">Sediminivirga luteola</name>
    <dbReference type="NCBI Taxonomy" id="1774748"/>
    <lineage>
        <taxon>Bacteria</taxon>
        <taxon>Bacillati</taxon>
        <taxon>Actinomycetota</taxon>
        <taxon>Actinomycetes</taxon>
        <taxon>Micrococcales</taxon>
        <taxon>Brevibacteriaceae</taxon>
        <taxon>Sediminivirga</taxon>
    </lineage>
</organism>
<protein>
    <submittedName>
        <fullName evidence="1">Uncharacterized protein</fullName>
    </submittedName>
</protein>
<comment type="caution">
    <text evidence="1">The sequence shown here is derived from an EMBL/GenBank/DDBJ whole genome shotgun (WGS) entry which is preliminary data.</text>
</comment>
<gene>
    <name evidence="1" type="ORF">GCM10011333_08510</name>
</gene>
<reference evidence="1" key="2">
    <citation type="submission" date="2020-09" db="EMBL/GenBank/DDBJ databases">
        <authorList>
            <person name="Sun Q."/>
            <person name="Zhou Y."/>
        </authorList>
    </citation>
    <scope>NUCLEOTIDE SEQUENCE</scope>
    <source>
        <strain evidence="1">CGMCC 1.12785</strain>
    </source>
</reference>
<accession>A0A8J2XJT5</accession>
<reference evidence="1" key="1">
    <citation type="journal article" date="2014" name="Int. J. Syst. Evol. Microbiol.">
        <title>Complete genome sequence of Corynebacterium casei LMG S-19264T (=DSM 44701T), isolated from a smear-ripened cheese.</title>
        <authorList>
            <consortium name="US DOE Joint Genome Institute (JGI-PGF)"/>
            <person name="Walter F."/>
            <person name="Albersmeier A."/>
            <person name="Kalinowski J."/>
            <person name="Ruckert C."/>
        </authorList>
    </citation>
    <scope>NUCLEOTIDE SEQUENCE</scope>
    <source>
        <strain evidence="1">CGMCC 1.12785</strain>
    </source>
</reference>
<keyword evidence="2" id="KW-1185">Reference proteome</keyword>
<sequence length="76" mass="9276">MRRYWAKHPKKELEALLGEFHEAGWRIENPKRKYYRVKCPCGEHKKSVHISPSDPNYVKNTLSWLYRQPCYQEGRR</sequence>
<dbReference type="Proteomes" id="UP000616114">
    <property type="component" value="Unassembled WGS sequence"/>
</dbReference>
<dbReference type="EMBL" id="BMFY01000003">
    <property type="protein sequence ID" value="GGA07999.1"/>
    <property type="molecule type" value="Genomic_DNA"/>
</dbReference>
<proteinExistence type="predicted"/>
<evidence type="ECO:0000313" key="1">
    <source>
        <dbReference type="EMBL" id="GGA07999.1"/>
    </source>
</evidence>
<name>A0A8J2XJT5_9MICO</name>
<evidence type="ECO:0000313" key="2">
    <source>
        <dbReference type="Proteomes" id="UP000616114"/>
    </source>
</evidence>
<dbReference type="AlphaFoldDB" id="A0A8J2XJT5"/>